<keyword evidence="2" id="KW-1185">Reference proteome</keyword>
<sequence>MPPRGRGRGSSRGGGGHKGQRRHFTNLEELEREKQKEERTRQWKAQRGEGDDESGSEDGSSSEEESSEEDEKPKTAEGEAPSEEEQQKAKGVEHLIEVENPNRVEKKVKKVAQLDEKDLAEAPQLSRREREEVEKQKAKVHYQKMHAAGKTEEARADLARLALIRKQREEQARRRDEELKAQHLHLLFLGPYYVLIDPTAMDFEGTSQADLDSPSLDAELGTEHHGSTRFLPSFLDGASEVQNIPESDQADELRGLGISVYDQVDLERGIMGAVDRMVQQKEKEQQQKAAEKELAAVRKEIGVLRQKMARIERTTSLYKLASTGFVSPAIFTMRRDKEEKMEELKKLQSREAALVAAASGVPGDESTLSSNTGKWCFFGATPALS</sequence>
<reference evidence="1 2" key="1">
    <citation type="journal article" date="2020" name="Cell">
        <title>Large-Scale Comparative Analyses of Tick Genomes Elucidate Their Genetic Diversity and Vector Capacities.</title>
        <authorList>
            <consortium name="Tick Genome and Microbiome Consortium (TIGMIC)"/>
            <person name="Jia N."/>
            <person name="Wang J."/>
            <person name="Shi W."/>
            <person name="Du L."/>
            <person name="Sun Y."/>
            <person name="Zhan W."/>
            <person name="Jiang J.F."/>
            <person name="Wang Q."/>
            <person name="Zhang B."/>
            <person name="Ji P."/>
            <person name="Bell-Sakyi L."/>
            <person name="Cui X.M."/>
            <person name="Yuan T.T."/>
            <person name="Jiang B.G."/>
            <person name="Yang W.F."/>
            <person name="Lam T.T."/>
            <person name="Chang Q.C."/>
            <person name="Ding S.J."/>
            <person name="Wang X.J."/>
            <person name="Zhu J.G."/>
            <person name="Ruan X.D."/>
            <person name="Zhao L."/>
            <person name="Wei J.T."/>
            <person name="Ye R.Z."/>
            <person name="Que T.C."/>
            <person name="Du C.H."/>
            <person name="Zhou Y.H."/>
            <person name="Cheng J.X."/>
            <person name="Dai P.F."/>
            <person name="Guo W.B."/>
            <person name="Han X.H."/>
            <person name="Huang E.J."/>
            <person name="Li L.F."/>
            <person name="Wei W."/>
            <person name="Gao Y.C."/>
            <person name="Liu J.Z."/>
            <person name="Shao H.Z."/>
            <person name="Wang X."/>
            <person name="Wang C.C."/>
            <person name="Yang T.C."/>
            <person name="Huo Q.B."/>
            <person name="Li W."/>
            <person name="Chen H.Y."/>
            <person name="Chen S.E."/>
            <person name="Zhou L.G."/>
            <person name="Ni X.B."/>
            <person name="Tian J.H."/>
            <person name="Sheng Y."/>
            <person name="Liu T."/>
            <person name="Pan Y.S."/>
            <person name="Xia L.Y."/>
            <person name="Li J."/>
            <person name="Zhao F."/>
            <person name="Cao W.C."/>
        </authorList>
    </citation>
    <scope>NUCLEOTIDE SEQUENCE [LARGE SCALE GENOMIC DNA]</scope>
    <source>
        <strain evidence="1">Iper-2018</strain>
    </source>
</reference>
<name>A0AC60Q5B8_IXOPE</name>
<accession>A0AC60Q5B8</accession>
<organism evidence="1 2">
    <name type="scientific">Ixodes persulcatus</name>
    <name type="common">Taiga tick</name>
    <dbReference type="NCBI Taxonomy" id="34615"/>
    <lineage>
        <taxon>Eukaryota</taxon>
        <taxon>Metazoa</taxon>
        <taxon>Ecdysozoa</taxon>
        <taxon>Arthropoda</taxon>
        <taxon>Chelicerata</taxon>
        <taxon>Arachnida</taxon>
        <taxon>Acari</taxon>
        <taxon>Parasitiformes</taxon>
        <taxon>Ixodida</taxon>
        <taxon>Ixodoidea</taxon>
        <taxon>Ixodidae</taxon>
        <taxon>Ixodinae</taxon>
        <taxon>Ixodes</taxon>
    </lineage>
</organism>
<dbReference type="EMBL" id="JABSTQ010009477">
    <property type="protein sequence ID" value="KAG0428829.1"/>
    <property type="molecule type" value="Genomic_DNA"/>
</dbReference>
<evidence type="ECO:0000313" key="2">
    <source>
        <dbReference type="Proteomes" id="UP000805193"/>
    </source>
</evidence>
<evidence type="ECO:0000313" key="1">
    <source>
        <dbReference type="EMBL" id="KAG0428829.1"/>
    </source>
</evidence>
<protein>
    <submittedName>
        <fullName evidence="1">Uncharacterized protein</fullName>
    </submittedName>
</protein>
<proteinExistence type="predicted"/>
<gene>
    <name evidence="1" type="ORF">HPB47_024217</name>
</gene>
<dbReference type="Proteomes" id="UP000805193">
    <property type="component" value="Unassembled WGS sequence"/>
</dbReference>
<comment type="caution">
    <text evidence="1">The sequence shown here is derived from an EMBL/GenBank/DDBJ whole genome shotgun (WGS) entry which is preliminary data.</text>
</comment>